<evidence type="ECO:0000256" key="3">
    <source>
        <dbReference type="SAM" id="SignalP"/>
    </source>
</evidence>
<dbReference type="Proteomes" id="UP000198280">
    <property type="component" value="Unassembled WGS sequence"/>
</dbReference>
<accession>A0A239JCP1</accession>
<organism evidence="4 5">
    <name type="scientific">Actinacidiphila glaucinigra</name>
    <dbReference type="NCBI Taxonomy" id="235986"/>
    <lineage>
        <taxon>Bacteria</taxon>
        <taxon>Bacillati</taxon>
        <taxon>Actinomycetota</taxon>
        <taxon>Actinomycetes</taxon>
        <taxon>Kitasatosporales</taxon>
        <taxon>Streptomycetaceae</taxon>
        <taxon>Actinacidiphila</taxon>
    </lineage>
</organism>
<name>A0A239JCP1_9ACTN</name>
<feature type="compositionally biased region" description="Low complexity" evidence="1">
    <location>
        <begin position="346"/>
        <end position="364"/>
    </location>
</feature>
<feature type="compositionally biased region" description="Polar residues" evidence="1">
    <location>
        <begin position="50"/>
        <end position="60"/>
    </location>
</feature>
<evidence type="ECO:0000256" key="2">
    <source>
        <dbReference type="SAM" id="Phobius"/>
    </source>
</evidence>
<dbReference type="RefSeq" id="WP_089225947.1">
    <property type="nucleotide sequence ID" value="NZ_FZOF01000012.1"/>
</dbReference>
<protein>
    <recommendedName>
        <fullName evidence="6">DUF916 domain-containing protein</fullName>
    </recommendedName>
</protein>
<feature type="transmembrane region" description="Helical" evidence="2">
    <location>
        <begin position="368"/>
        <end position="390"/>
    </location>
</feature>
<keyword evidence="2" id="KW-0812">Transmembrane</keyword>
<reference evidence="4 5" key="1">
    <citation type="submission" date="2017-06" db="EMBL/GenBank/DDBJ databases">
        <authorList>
            <person name="Kim H.J."/>
            <person name="Triplett B.A."/>
        </authorList>
    </citation>
    <scope>NUCLEOTIDE SEQUENCE [LARGE SCALE GENOMIC DNA]</scope>
    <source>
        <strain evidence="4 5">CGMCC 4.1858</strain>
    </source>
</reference>
<dbReference type="EMBL" id="FZOF01000012">
    <property type="protein sequence ID" value="SNT03615.1"/>
    <property type="molecule type" value="Genomic_DNA"/>
</dbReference>
<feature type="region of interest" description="Disordered" evidence="1">
    <location>
        <begin position="506"/>
        <end position="568"/>
    </location>
</feature>
<keyword evidence="2" id="KW-1133">Transmembrane helix</keyword>
<keyword evidence="2" id="KW-0472">Membrane</keyword>
<sequence>MITRSARRIAAVLAACVLAVLPAAETASAAAPQAAASHTASARPGAGPNGRTTFGVQPSSADKPDGRPNYSYGVTPGAVIRDHIAIWNYSAKPLTLSVYAADAINSAEGGFDLLPRATKSSDGGTWIKLGRSRVTVAARSRVIVPFTLTVPRTVTPGDHPAGIVASLSAMRTGAKGDRVQVDQRVGARMYLRVAGQLRPLLSVEDLRTDYHGTANPFGTGTATVSYTVRNTGNVRLAAEQTVRVHDAFGGIATVKGSRDLAEILPGNALRISVTATGVLPTVRDTTTVSVDAVSVRGDVAIPDLPSLTRSQGFWAVPWSLLAVLAVVVAVAVVWWVRRRRHRRGPRQGAARTATTAPKKPAPASRASAPVAMVLAALSLWAAAPAAHAAAPGGLTVAPQHGSATEPITLTAAGPCPDGTRNVIAWVKGAGFPRDGKVVVGNSEIGTYPAAPGGGRVIPLTYTMQDYALDAGFSTLRGTYTFTVSCLEAPFGLKSLRDFSGSLRFTSRTSYTDGTRATPEKPAAGSSAQPGGTAGQGQPSTPDGSGPSAPAGGEGTVPSGAPGQGGVTGVVNAASADPAGDAYGSLAAWSLGGFAVAFLVLLTGAAQWVRGRRGRAARAGTSG</sequence>
<evidence type="ECO:0000313" key="4">
    <source>
        <dbReference type="EMBL" id="SNT03615.1"/>
    </source>
</evidence>
<feature type="transmembrane region" description="Helical" evidence="2">
    <location>
        <begin position="312"/>
        <end position="336"/>
    </location>
</feature>
<evidence type="ECO:0000313" key="5">
    <source>
        <dbReference type="Proteomes" id="UP000198280"/>
    </source>
</evidence>
<keyword evidence="5" id="KW-1185">Reference proteome</keyword>
<gene>
    <name evidence="4" type="ORF">SAMN05216252_112196</name>
</gene>
<feature type="region of interest" description="Disordered" evidence="1">
    <location>
        <begin position="343"/>
        <end position="364"/>
    </location>
</feature>
<dbReference type="AlphaFoldDB" id="A0A239JCP1"/>
<feature type="compositionally biased region" description="Low complexity" evidence="1">
    <location>
        <begin position="521"/>
        <end position="550"/>
    </location>
</feature>
<evidence type="ECO:0000256" key="1">
    <source>
        <dbReference type="SAM" id="MobiDB-lite"/>
    </source>
</evidence>
<dbReference type="OrthoDB" id="4336304at2"/>
<keyword evidence="3" id="KW-0732">Signal</keyword>
<feature type="transmembrane region" description="Helical" evidence="2">
    <location>
        <begin position="585"/>
        <end position="608"/>
    </location>
</feature>
<evidence type="ECO:0008006" key="6">
    <source>
        <dbReference type="Google" id="ProtNLM"/>
    </source>
</evidence>
<proteinExistence type="predicted"/>
<feature type="region of interest" description="Disordered" evidence="1">
    <location>
        <begin position="38"/>
        <end position="68"/>
    </location>
</feature>
<feature type="chain" id="PRO_5011991968" description="DUF916 domain-containing protein" evidence="3">
    <location>
        <begin position="30"/>
        <end position="622"/>
    </location>
</feature>
<feature type="signal peptide" evidence="3">
    <location>
        <begin position="1"/>
        <end position="29"/>
    </location>
</feature>